<evidence type="ECO:0000313" key="12">
    <source>
        <dbReference type="EMBL" id="KAF5176990.1"/>
    </source>
</evidence>
<dbReference type="SMART" id="SM00336">
    <property type="entry name" value="BBOX"/>
    <property type="match status" value="2"/>
</dbReference>
<dbReference type="PANTHER" id="PTHR31832:SF92">
    <property type="entry name" value="B BOX-TYPE DOMAIN-CONTAINING PROTEIN"/>
    <property type="match status" value="1"/>
</dbReference>
<dbReference type="Gene3D" id="3.30.160.60">
    <property type="entry name" value="Classic Zinc Finger"/>
    <property type="match status" value="1"/>
</dbReference>
<keyword evidence="13" id="KW-1185">Reference proteome</keyword>
<evidence type="ECO:0000256" key="4">
    <source>
        <dbReference type="ARBA" id="ARBA00022771"/>
    </source>
</evidence>
<dbReference type="GO" id="GO:0009640">
    <property type="term" value="P:photomorphogenesis"/>
    <property type="evidence" value="ECO:0007669"/>
    <property type="project" value="TreeGrafter"/>
</dbReference>
<evidence type="ECO:0000256" key="7">
    <source>
        <dbReference type="ARBA" id="ARBA00023163"/>
    </source>
</evidence>
<name>A0A7J6UXS3_THATH</name>
<keyword evidence="5" id="KW-0862">Zinc</keyword>
<dbReference type="GO" id="GO:0005634">
    <property type="term" value="C:nucleus"/>
    <property type="evidence" value="ECO:0007669"/>
    <property type="project" value="UniProtKB-SubCell"/>
</dbReference>
<evidence type="ECO:0000313" key="13">
    <source>
        <dbReference type="Proteomes" id="UP000554482"/>
    </source>
</evidence>
<dbReference type="PROSITE" id="PS50119">
    <property type="entry name" value="ZF_BBOX"/>
    <property type="match status" value="2"/>
</dbReference>
<organism evidence="12 13">
    <name type="scientific">Thalictrum thalictroides</name>
    <name type="common">Rue-anemone</name>
    <name type="synonym">Anemone thalictroides</name>
    <dbReference type="NCBI Taxonomy" id="46969"/>
    <lineage>
        <taxon>Eukaryota</taxon>
        <taxon>Viridiplantae</taxon>
        <taxon>Streptophyta</taxon>
        <taxon>Embryophyta</taxon>
        <taxon>Tracheophyta</taxon>
        <taxon>Spermatophyta</taxon>
        <taxon>Magnoliopsida</taxon>
        <taxon>Ranunculales</taxon>
        <taxon>Ranunculaceae</taxon>
        <taxon>Thalictroideae</taxon>
        <taxon>Thalictrum</taxon>
    </lineage>
</organism>
<comment type="subcellular location">
    <subcellularLocation>
        <location evidence="1">Nucleus</location>
    </subcellularLocation>
</comment>
<keyword evidence="3" id="KW-0677">Repeat</keyword>
<evidence type="ECO:0000256" key="5">
    <source>
        <dbReference type="ARBA" id="ARBA00022833"/>
    </source>
</evidence>
<dbReference type="OrthoDB" id="153872at2759"/>
<proteinExistence type="predicted"/>
<evidence type="ECO:0000259" key="11">
    <source>
        <dbReference type="PROSITE" id="PS50119"/>
    </source>
</evidence>
<protein>
    <submittedName>
        <fullName evidence="12">B-box zinc finger protein</fullName>
    </submittedName>
</protein>
<dbReference type="GO" id="GO:0008270">
    <property type="term" value="F:zinc ion binding"/>
    <property type="evidence" value="ECO:0007669"/>
    <property type="project" value="UniProtKB-KW"/>
</dbReference>
<evidence type="ECO:0000256" key="10">
    <source>
        <dbReference type="SAM" id="MobiDB-lite"/>
    </source>
</evidence>
<evidence type="ECO:0000256" key="6">
    <source>
        <dbReference type="ARBA" id="ARBA00023015"/>
    </source>
</evidence>
<feature type="domain" description="B box-type" evidence="11">
    <location>
        <begin position="1"/>
        <end position="47"/>
    </location>
</feature>
<keyword evidence="6" id="KW-0805">Transcription regulation</keyword>
<keyword evidence="8" id="KW-0539">Nucleus</keyword>
<accession>A0A7J6UXS3</accession>
<feature type="compositionally biased region" description="Low complexity" evidence="10">
    <location>
        <begin position="133"/>
        <end position="146"/>
    </location>
</feature>
<feature type="compositionally biased region" description="Polar residues" evidence="10">
    <location>
        <begin position="112"/>
        <end position="132"/>
    </location>
</feature>
<dbReference type="Pfam" id="PF00643">
    <property type="entry name" value="zf-B_box"/>
    <property type="match status" value="1"/>
</dbReference>
<dbReference type="InterPro" id="IPR049808">
    <property type="entry name" value="CONSTANS-like_Bbox1"/>
</dbReference>
<dbReference type="PANTHER" id="PTHR31832">
    <property type="entry name" value="B-BOX ZINC FINGER PROTEIN 22"/>
    <property type="match status" value="1"/>
</dbReference>
<evidence type="ECO:0000256" key="1">
    <source>
        <dbReference type="ARBA" id="ARBA00004123"/>
    </source>
</evidence>
<dbReference type="GO" id="GO:0000976">
    <property type="term" value="F:transcription cis-regulatory region binding"/>
    <property type="evidence" value="ECO:0007669"/>
    <property type="project" value="UniProtKB-ARBA"/>
</dbReference>
<dbReference type="AlphaFoldDB" id="A0A7J6UXS3"/>
<feature type="region of interest" description="Disordered" evidence="10">
    <location>
        <begin position="112"/>
        <end position="157"/>
    </location>
</feature>
<dbReference type="GO" id="GO:0006355">
    <property type="term" value="P:regulation of DNA-templated transcription"/>
    <property type="evidence" value="ECO:0007669"/>
    <property type="project" value="TreeGrafter"/>
</dbReference>
<keyword evidence="7" id="KW-0804">Transcription</keyword>
<dbReference type="CDD" id="cd19821">
    <property type="entry name" value="Bbox1_BBX-like"/>
    <property type="match status" value="2"/>
</dbReference>
<dbReference type="InterPro" id="IPR051979">
    <property type="entry name" value="B-box_zinc_finger"/>
</dbReference>
<dbReference type="FunFam" id="3.30.160.60:FF:000856">
    <property type="entry name" value="B-box zinc finger protein 21"/>
    <property type="match status" value="1"/>
</dbReference>
<gene>
    <name evidence="12" type="ORF">FRX31_033423</name>
</gene>
<dbReference type="InterPro" id="IPR000315">
    <property type="entry name" value="Znf_B-box"/>
</dbReference>
<dbReference type="EMBL" id="JABWDY010041978">
    <property type="protein sequence ID" value="KAF5176990.1"/>
    <property type="molecule type" value="Genomic_DNA"/>
</dbReference>
<evidence type="ECO:0000256" key="3">
    <source>
        <dbReference type="ARBA" id="ARBA00022737"/>
    </source>
</evidence>
<evidence type="ECO:0000256" key="9">
    <source>
        <dbReference type="PROSITE-ProRule" id="PRU00024"/>
    </source>
</evidence>
<feature type="domain" description="B box-type" evidence="11">
    <location>
        <begin position="53"/>
        <end position="100"/>
    </location>
</feature>
<evidence type="ECO:0000256" key="8">
    <source>
        <dbReference type="ARBA" id="ARBA00023242"/>
    </source>
</evidence>
<sequence>MKIQCDVCGKEEALVFCSADEAALCNGCDHRVHHANKLASKHHRFSLLNPANKDAPRCDVCQERRAFLFCREDRAILCRECDIPIHTANEHTQKHNRFLLTGVKLASCNPTSSSNGCDDSQKVNNKSQSLIKSTPPQTSSTTSIPSKGGGGGGGYVTTSGGSTSSIAEYLIETLPGWHVEDFLDSSSVAAHGFCKNDDLLPFLDTEVETNLGSFSSDDLCMWVPQVPNLSDQINSINEKKTSPKMNNKRWSDNGFTVPSISPSSNKRSRSFW</sequence>
<keyword evidence="4 9" id="KW-0863">Zinc-finger</keyword>
<feature type="region of interest" description="Disordered" evidence="10">
    <location>
        <begin position="239"/>
        <end position="272"/>
    </location>
</feature>
<reference evidence="12 13" key="1">
    <citation type="submission" date="2020-06" db="EMBL/GenBank/DDBJ databases">
        <title>Transcriptomic and genomic resources for Thalictrum thalictroides and T. hernandezii: Facilitating candidate gene discovery in an emerging model plant lineage.</title>
        <authorList>
            <person name="Arias T."/>
            <person name="Riano-Pachon D.M."/>
            <person name="Di Stilio V.S."/>
        </authorList>
    </citation>
    <scope>NUCLEOTIDE SEQUENCE [LARGE SCALE GENOMIC DNA]</scope>
    <source>
        <strain evidence="13">cv. WT478/WT964</strain>
        <tissue evidence="12">Leaves</tissue>
    </source>
</reference>
<comment type="caution">
    <text evidence="12">The sequence shown here is derived from an EMBL/GenBank/DDBJ whole genome shotgun (WGS) entry which is preliminary data.</text>
</comment>
<keyword evidence="2" id="KW-0479">Metal-binding</keyword>
<dbReference type="Proteomes" id="UP000554482">
    <property type="component" value="Unassembled WGS sequence"/>
</dbReference>
<evidence type="ECO:0000256" key="2">
    <source>
        <dbReference type="ARBA" id="ARBA00022723"/>
    </source>
</evidence>